<feature type="transmembrane region" description="Helical" evidence="1">
    <location>
        <begin position="68"/>
        <end position="86"/>
    </location>
</feature>
<accession>A0AAV4NPP5</accession>
<feature type="transmembrane region" description="Helical" evidence="1">
    <location>
        <begin position="174"/>
        <end position="202"/>
    </location>
</feature>
<dbReference type="AlphaFoldDB" id="A0AAV4NPP5"/>
<dbReference type="PANTHER" id="PTHR11161:SF0">
    <property type="entry name" value="O-ACYLTRANSFERASE LIKE PROTEIN"/>
    <property type="match status" value="1"/>
</dbReference>
<dbReference type="EMBL" id="BPLR01003541">
    <property type="protein sequence ID" value="GIX85758.1"/>
    <property type="molecule type" value="Genomic_DNA"/>
</dbReference>
<keyword evidence="3" id="KW-1185">Reference proteome</keyword>
<keyword evidence="1" id="KW-0472">Membrane</keyword>
<dbReference type="PANTHER" id="PTHR11161">
    <property type="entry name" value="O-ACYLTRANSFERASE"/>
    <property type="match status" value="1"/>
</dbReference>
<name>A0AAV4NPP5_CAEEX</name>
<feature type="transmembrane region" description="Helical" evidence="1">
    <location>
        <begin position="145"/>
        <end position="162"/>
    </location>
</feature>
<organism evidence="2 3">
    <name type="scientific">Caerostris extrusa</name>
    <name type="common">Bark spider</name>
    <name type="synonym">Caerostris bankana</name>
    <dbReference type="NCBI Taxonomy" id="172846"/>
    <lineage>
        <taxon>Eukaryota</taxon>
        <taxon>Metazoa</taxon>
        <taxon>Ecdysozoa</taxon>
        <taxon>Arthropoda</taxon>
        <taxon>Chelicerata</taxon>
        <taxon>Arachnida</taxon>
        <taxon>Araneae</taxon>
        <taxon>Araneomorphae</taxon>
        <taxon>Entelegynae</taxon>
        <taxon>Araneoidea</taxon>
        <taxon>Araneidae</taxon>
        <taxon>Caerostris</taxon>
    </lineage>
</organism>
<dbReference type="InterPro" id="IPR052728">
    <property type="entry name" value="O2_lipid_transport_reg"/>
</dbReference>
<sequence>MSLLECFRAPVHTTWNVFTFTQEVVRSTYVGKSIQWISYETWRMKTFLLECFRALFGAHHVERFQKTLVFGWMAVICSFSVIYGIYEWSKGPDEPNYWIALLYSFVNKNFWTFSVAWMIVCCAAGQGGIINHILSWDVFIPLSRLTYGAYLIHPFSVLVVYGNLRTLMSPDHSLIIWLALGHVCTSYGVSFIMNMAVAAPFVQLEKLIFRRGERKSKNPEVPLRPKNCKNLSGTLKFEKIGDIAVLVEGHLGKSIGTNGAKLSSVKSLANA</sequence>
<evidence type="ECO:0000313" key="3">
    <source>
        <dbReference type="Proteomes" id="UP001054945"/>
    </source>
</evidence>
<reference evidence="2 3" key="1">
    <citation type="submission" date="2021-06" db="EMBL/GenBank/DDBJ databases">
        <title>Caerostris extrusa draft genome.</title>
        <authorList>
            <person name="Kono N."/>
            <person name="Arakawa K."/>
        </authorList>
    </citation>
    <scope>NUCLEOTIDE SEQUENCE [LARGE SCALE GENOMIC DNA]</scope>
</reference>
<dbReference type="Proteomes" id="UP001054945">
    <property type="component" value="Unassembled WGS sequence"/>
</dbReference>
<evidence type="ECO:0000256" key="1">
    <source>
        <dbReference type="SAM" id="Phobius"/>
    </source>
</evidence>
<feature type="transmembrane region" description="Helical" evidence="1">
    <location>
        <begin position="110"/>
        <end position="133"/>
    </location>
</feature>
<keyword evidence="1" id="KW-0812">Transmembrane</keyword>
<comment type="caution">
    <text evidence="2">The sequence shown here is derived from an EMBL/GenBank/DDBJ whole genome shotgun (WGS) entry which is preliminary data.</text>
</comment>
<keyword evidence="1" id="KW-1133">Transmembrane helix</keyword>
<protein>
    <submittedName>
        <fullName evidence="2">Nose resistant to fluoxetine protein 6</fullName>
    </submittedName>
</protein>
<proteinExistence type="predicted"/>
<evidence type="ECO:0000313" key="2">
    <source>
        <dbReference type="EMBL" id="GIX85758.1"/>
    </source>
</evidence>
<gene>
    <name evidence="2" type="primary">nrf-6_52</name>
    <name evidence="2" type="ORF">CEXT_153751</name>
</gene>